<comment type="caution">
    <text evidence="1">The sequence shown here is derived from an EMBL/GenBank/DDBJ whole genome shotgun (WGS) entry which is preliminary data.</text>
</comment>
<reference evidence="1" key="1">
    <citation type="submission" date="2020-10" db="EMBL/GenBank/DDBJ databases">
        <authorList>
            <person name="Gilroy R."/>
        </authorList>
    </citation>
    <scope>NUCLEOTIDE SEQUENCE</scope>
    <source>
        <strain evidence="1">CHK199-13235</strain>
    </source>
</reference>
<evidence type="ECO:0000313" key="1">
    <source>
        <dbReference type="EMBL" id="HIS75558.1"/>
    </source>
</evidence>
<dbReference type="Proteomes" id="UP000824002">
    <property type="component" value="Unassembled WGS sequence"/>
</dbReference>
<accession>A0A9D1FLA8</accession>
<proteinExistence type="predicted"/>
<name>A0A9D1FLA8_9FIRM</name>
<evidence type="ECO:0000313" key="2">
    <source>
        <dbReference type="Proteomes" id="UP000824002"/>
    </source>
</evidence>
<sequence>MRSLPFLDEFKQEARGAVFTKEQAMQISLRLLSKELQSPDNTDEEKAVLQKAIEYFSVRYLDETQTETDAMLDAFNVARLSTDDIADGLKAVLFDAE</sequence>
<dbReference type="AlphaFoldDB" id="A0A9D1FLA8"/>
<gene>
    <name evidence="1" type="ORF">IAB51_02000</name>
</gene>
<protein>
    <submittedName>
        <fullName evidence="1">Uncharacterized protein</fullName>
    </submittedName>
</protein>
<dbReference type="EMBL" id="DVJP01000018">
    <property type="protein sequence ID" value="HIS75558.1"/>
    <property type="molecule type" value="Genomic_DNA"/>
</dbReference>
<organism evidence="1 2">
    <name type="scientific">Candidatus Merdivicinus excrementipullorum</name>
    <dbReference type="NCBI Taxonomy" id="2840867"/>
    <lineage>
        <taxon>Bacteria</taxon>
        <taxon>Bacillati</taxon>
        <taxon>Bacillota</taxon>
        <taxon>Clostridia</taxon>
        <taxon>Eubacteriales</taxon>
        <taxon>Oscillospiraceae</taxon>
        <taxon>Oscillospiraceae incertae sedis</taxon>
        <taxon>Candidatus Merdivicinus</taxon>
    </lineage>
</organism>
<reference evidence="1" key="2">
    <citation type="journal article" date="2021" name="PeerJ">
        <title>Extensive microbial diversity within the chicken gut microbiome revealed by metagenomics and culture.</title>
        <authorList>
            <person name="Gilroy R."/>
            <person name="Ravi A."/>
            <person name="Getino M."/>
            <person name="Pursley I."/>
            <person name="Horton D.L."/>
            <person name="Alikhan N.F."/>
            <person name="Baker D."/>
            <person name="Gharbi K."/>
            <person name="Hall N."/>
            <person name="Watson M."/>
            <person name="Adriaenssens E.M."/>
            <person name="Foster-Nyarko E."/>
            <person name="Jarju S."/>
            <person name="Secka A."/>
            <person name="Antonio M."/>
            <person name="Oren A."/>
            <person name="Chaudhuri R.R."/>
            <person name="La Ragione R."/>
            <person name="Hildebrand F."/>
            <person name="Pallen M.J."/>
        </authorList>
    </citation>
    <scope>NUCLEOTIDE SEQUENCE</scope>
    <source>
        <strain evidence="1">CHK199-13235</strain>
    </source>
</reference>